<dbReference type="GO" id="GO:0016020">
    <property type="term" value="C:membrane"/>
    <property type="evidence" value="ECO:0007669"/>
    <property type="project" value="UniProtKB-SubCell"/>
</dbReference>
<dbReference type="InterPro" id="IPR052556">
    <property type="entry name" value="PolySynth_Transporter"/>
</dbReference>
<sequence length="485" mass="53470">MLGFVPQLNLHGISLQSRERSPPKPAPTNPVSNLLIRYLPSQLRVRLSQRPGLLKILGNMGWLFFDKAVRMGVGLLVGVWVARYLGPEQFGKLSYAIAFVALFGPIATMGLPGILVRDLVREPDRASELLGTGAALQVMGGLLALLLAVSVVAFTRPDDPLMKTMVALIGFSLLFKAVDPIRYWFDSRVESKYAVWGDAVVLLTAAGVRVGLILVGAPLIAFVGLLVVEAALTALVLVFVYRRTRVTTDRWRFRIAWARKLLRNSWPLAFSGVAVMIYMKIDQVMLGAMLNDDAVGIYSAAVRISELWYFIPLAIASSVFPAILDAKRRSDEEYHLRLQQLFDMMVWLAASVALLMTLAATPIVIFLFGPEYSSAGGILALHIWAAVFVFLGVASGKWFLAENRQVLSLQRTALGALTNVLLNLWLIPRAGATGAALATVCSYGLAAMFFDVFQKETRFLFFMKARSFNLLRVFSVTQYACCARK</sequence>
<feature type="transmembrane region" description="Helical" evidence="5">
    <location>
        <begin position="193"/>
        <end position="214"/>
    </location>
</feature>
<dbReference type="InterPro" id="IPR002797">
    <property type="entry name" value="Polysacc_synth"/>
</dbReference>
<dbReference type="Proteomes" id="UP000483379">
    <property type="component" value="Unassembled WGS sequence"/>
</dbReference>
<dbReference type="CDD" id="cd13128">
    <property type="entry name" value="MATE_Wzx_like"/>
    <property type="match status" value="1"/>
</dbReference>
<feature type="transmembrane region" description="Helical" evidence="5">
    <location>
        <begin position="345"/>
        <end position="369"/>
    </location>
</feature>
<evidence type="ECO:0000256" key="5">
    <source>
        <dbReference type="SAM" id="Phobius"/>
    </source>
</evidence>
<evidence type="ECO:0000256" key="2">
    <source>
        <dbReference type="ARBA" id="ARBA00022692"/>
    </source>
</evidence>
<keyword evidence="2 5" id="KW-0812">Transmembrane</keyword>
<protein>
    <submittedName>
        <fullName evidence="6">Flippase</fullName>
    </submittedName>
</protein>
<dbReference type="EMBL" id="JAAIJQ010000040">
    <property type="protein sequence ID" value="NEV63005.1"/>
    <property type="molecule type" value="Genomic_DNA"/>
</dbReference>
<dbReference type="AlphaFoldDB" id="A0A6M0K3T9"/>
<feature type="transmembrane region" description="Helical" evidence="5">
    <location>
        <begin position="261"/>
        <end position="281"/>
    </location>
</feature>
<comment type="caution">
    <text evidence="6">The sequence shown here is derived from an EMBL/GenBank/DDBJ whole genome shotgun (WGS) entry which is preliminary data.</text>
</comment>
<evidence type="ECO:0000313" key="6">
    <source>
        <dbReference type="EMBL" id="NEV63005.1"/>
    </source>
</evidence>
<dbReference type="PANTHER" id="PTHR43424:SF1">
    <property type="entry name" value="LOCUS PUTATIVE PROTEIN 1-RELATED"/>
    <property type="match status" value="1"/>
</dbReference>
<keyword evidence="3 5" id="KW-1133">Transmembrane helix</keyword>
<dbReference type="Pfam" id="PF01943">
    <property type="entry name" value="Polysacc_synt"/>
    <property type="match status" value="1"/>
</dbReference>
<gene>
    <name evidence="6" type="ORF">G3446_14105</name>
</gene>
<organism evidence="6 7">
    <name type="scientific">Thiorhodococcus minor</name>
    <dbReference type="NCBI Taxonomy" id="57489"/>
    <lineage>
        <taxon>Bacteria</taxon>
        <taxon>Pseudomonadati</taxon>
        <taxon>Pseudomonadota</taxon>
        <taxon>Gammaproteobacteria</taxon>
        <taxon>Chromatiales</taxon>
        <taxon>Chromatiaceae</taxon>
        <taxon>Thiorhodococcus</taxon>
    </lineage>
</organism>
<feature type="transmembrane region" description="Helical" evidence="5">
    <location>
        <begin position="220"/>
        <end position="241"/>
    </location>
</feature>
<evidence type="ECO:0000256" key="4">
    <source>
        <dbReference type="ARBA" id="ARBA00023136"/>
    </source>
</evidence>
<name>A0A6M0K3T9_9GAMM</name>
<feature type="transmembrane region" description="Helical" evidence="5">
    <location>
        <begin position="434"/>
        <end position="453"/>
    </location>
</feature>
<evidence type="ECO:0000256" key="1">
    <source>
        <dbReference type="ARBA" id="ARBA00004141"/>
    </source>
</evidence>
<feature type="transmembrane region" description="Helical" evidence="5">
    <location>
        <begin position="381"/>
        <end position="400"/>
    </location>
</feature>
<keyword evidence="7" id="KW-1185">Reference proteome</keyword>
<feature type="transmembrane region" description="Helical" evidence="5">
    <location>
        <begin position="93"/>
        <end position="117"/>
    </location>
</feature>
<accession>A0A6M0K3T9</accession>
<comment type="subcellular location">
    <subcellularLocation>
        <location evidence="1">Membrane</location>
        <topology evidence="1">Multi-pass membrane protein</topology>
    </subcellularLocation>
</comment>
<reference evidence="6 7" key="1">
    <citation type="submission" date="2020-02" db="EMBL/GenBank/DDBJ databases">
        <title>Genome sequences of Thiorhodococcus mannitoliphagus and Thiorhodococcus minor, purple sulfur photosynthetic bacteria in the gammaproteobacterial family, Chromatiaceae.</title>
        <authorList>
            <person name="Aviles F.A."/>
            <person name="Meyer T.E."/>
            <person name="Kyndt J.A."/>
        </authorList>
    </citation>
    <scope>NUCLEOTIDE SEQUENCE [LARGE SCALE GENOMIC DNA]</scope>
    <source>
        <strain evidence="6 7">DSM 11518</strain>
    </source>
</reference>
<evidence type="ECO:0000256" key="3">
    <source>
        <dbReference type="ARBA" id="ARBA00022989"/>
    </source>
</evidence>
<feature type="transmembrane region" description="Helical" evidence="5">
    <location>
        <begin position="412"/>
        <end position="428"/>
    </location>
</feature>
<proteinExistence type="predicted"/>
<feature type="transmembrane region" description="Helical" evidence="5">
    <location>
        <begin position="56"/>
        <end position="81"/>
    </location>
</feature>
<feature type="transmembrane region" description="Helical" evidence="5">
    <location>
        <begin position="307"/>
        <end position="324"/>
    </location>
</feature>
<keyword evidence="4 5" id="KW-0472">Membrane</keyword>
<dbReference type="PANTHER" id="PTHR43424">
    <property type="entry name" value="LOCUS PUTATIVE PROTEIN 1-RELATED"/>
    <property type="match status" value="1"/>
</dbReference>
<evidence type="ECO:0000313" key="7">
    <source>
        <dbReference type="Proteomes" id="UP000483379"/>
    </source>
</evidence>
<feature type="transmembrane region" description="Helical" evidence="5">
    <location>
        <begin position="129"/>
        <end position="155"/>
    </location>
</feature>